<evidence type="ECO:0000313" key="5">
    <source>
        <dbReference type="Proteomes" id="UP000078397"/>
    </source>
</evidence>
<dbReference type="InterPro" id="IPR013883">
    <property type="entry name" value="TF_Iwr1_dom"/>
</dbReference>
<feature type="compositionally biased region" description="Basic residues" evidence="2">
    <location>
        <begin position="136"/>
        <end position="145"/>
    </location>
</feature>
<sequence length="418" mass="47505">MSIPPQLIRVKRKRVDEAPVQFLQFDADSKRHRSGSNWAYQRREAASQQPQRESKSTQPVIHVSAPDDVPSSNKRQHDTQIPTKQTQPSSEPSGLLEPRRFHVSKSMLAKGRTQGSGSGISKKTRYGPAVFVESTRKKKVPKTRRSLASGQLPIQLEHDMQPTEQTPETGVEQKQLKRPGVANKARTTTSQNETPDRPPLPESLMNRHNEDMEKIANDMNAWVLNELGASLEQIDKDNKPLRFKPKSPAKRFHERHPELAPPQSSATSTDTTMSDISDEEGDDSDWVIEEYVRIPANSVALDVAPADVGILVFEDEDESLLFFGSAWDEDDELGEDEEDENAENYYTADYPEDEVDSDDEYGRDAYLYRHGNNSDEEEYDNEYYEEQDEMVLEGGIGDDDDARMARIKEFMKRNSAFR</sequence>
<evidence type="ECO:0000259" key="3">
    <source>
        <dbReference type="Pfam" id="PF08574"/>
    </source>
</evidence>
<feature type="region of interest" description="Disordered" evidence="2">
    <location>
        <begin position="330"/>
        <end position="362"/>
    </location>
</feature>
<dbReference type="AlphaFoldDB" id="A0A179FXM8"/>
<feature type="compositionally biased region" description="Acidic residues" evidence="2">
    <location>
        <begin position="350"/>
        <end position="359"/>
    </location>
</feature>
<dbReference type="PANTHER" id="PTHR28063">
    <property type="entry name" value="RNA POLYMERASE II NUCLEAR LOCALIZATION PROTEIN IWR1"/>
    <property type="match status" value="1"/>
</dbReference>
<dbReference type="GeneID" id="28846447"/>
<evidence type="ECO:0000256" key="1">
    <source>
        <dbReference type="ARBA" id="ARBA00010218"/>
    </source>
</evidence>
<evidence type="ECO:0000256" key="2">
    <source>
        <dbReference type="SAM" id="MobiDB-lite"/>
    </source>
</evidence>
<dbReference type="STRING" id="1380566.A0A179FXM8"/>
<gene>
    <name evidence="4" type="ORF">VFPPC_02872</name>
</gene>
<evidence type="ECO:0000313" key="4">
    <source>
        <dbReference type="EMBL" id="OAQ70394.1"/>
    </source>
</evidence>
<dbReference type="PANTHER" id="PTHR28063:SF1">
    <property type="entry name" value="RNA POLYMERASE II NUCLEAR LOCALIZATION PROTEIN IWR1"/>
    <property type="match status" value="1"/>
</dbReference>
<name>A0A179FXM8_METCM</name>
<dbReference type="GO" id="GO:0006606">
    <property type="term" value="P:protein import into nucleus"/>
    <property type="evidence" value="ECO:0007669"/>
    <property type="project" value="InterPro"/>
</dbReference>
<feature type="region of interest" description="Disordered" evidence="2">
    <location>
        <begin position="25"/>
        <end position="205"/>
    </location>
</feature>
<feature type="domain" description="Transcription factor Iwr1" evidence="3">
    <location>
        <begin position="284"/>
        <end position="354"/>
    </location>
</feature>
<dbReference type="KEGG" id="pchm:VFPPC_02872"/>
<dbReference type="Proteomes" id="UP000078397">
    <property type="component" value="Unassembled WGS sequence"/>
</dbReference>
<comment type="caution">
    <text evidence="4">The sequence shown here is derived from an EMBL/GenBank/DDBJ whole genome shotgun (WGS) entry which is preliminary data.</text>
</comment>
<feature type="compositionally biased region" description="Polar residues" evidence="2">
    <location>
        <begin position="79"/>
        <end position="92"/>
    </location>
</feature>
<feature type="compositionally biased region" description="Low complexity" evidence="2">
    <location>
        <begin position="264"/>
        <end position="275"/>
    </location>
</feature>
<organism evidence="4 5">
    <name type="scientific">Pochonia chlamydosporia 170</name>
    <dbReference type="NCBI Taxonomy" id="1380566"/>
    <lineage>
        <taxon>Eukaryota</taxon>
        <taxon>Fungi</taxon>
        <taxon>Dikarya</taxon>
        <taxon>Ascomycota</taxon>
        <taxon>Pezizomycotina</taxon>
        <taxon>Sordariomycetes</taxon>
        <taxon>Hypocreomycetidae</taxon>
        <taxon>Hypocreales</taxon>
        <taxon>Clavicipitaceae</taxon>
        <taxon>Pochonia</taxon>
    </lineage>
</organism>
<reference evidence="4 5" key="1">
    <citation type="journal article" date="2016" name="PLoS Pathog.">
        <title>Biosynthesis of antibiotic leucinostatins in bio-control fungus Purpureocillium lilacinum and their inhibition on phytophthora revealed by genome mining.</title>
        <authorList>
            <person name="Wang G."/>
            <person name="Liu Z."/>
            <person name="Lin R."/>
            <person name="Li E."/>
            <person name="Mao Z."/>
            <person name="Ling J."/>
            <person name="Yang Y."/>
            <person name="Yin W.B."/>
            <person name="Xie B."/>
        </authorList>
    </citation>
    <scope>NUCLEOTIDE SEQUENCE [LARGE SCALE GENOMIC DNA]</scope>
    <source>
        <strain evidence="4">170</strain>
    </source>
</reference>
<dbReference type="EMBL" id="LSBJ02000002">
    <property type="protein sequence ID" value="OAQ70394.1"/>
    <property type="molecule type" value="Genomic_DNA"/>
</dbReference>
<dbReference type="Pfam" id="PF08574">
    <property type="entry name" value="Iwr1"/>
    <property type="match status" value="1"/>
</dbReference>
<dbReference type="OrthoDB" id="6255506at2759"/>
<feature type="compositionally biased region" description="Basic residues" evidence="2">
    <location>
        <begin position="241"/>
        <end position="254"/>
    </location>
</feature>
<dbReference type="RefSeq" id="XP_018146931.1">
    <property type="nucleotide sequence ID" value="XM_018282453.1"/>
</dbReference>
<proteinExistence type="inferred from homology"/>
<protein>
    <submittedName>
        <fullName evidence="4">Transcription factor Iwr1</fullName>
    </submittedName>
</protein>
<dbReference type="GO" id="GO:0005737">
    <property type="term" value="C:cytoplasm"/>
    <property type="evidence" value="ECO:0007669"/>
    <property type="project" value="TreeGrafter"/>
</dbReference>
<dbReference type="InterPro" id="IPR040150">
    <property type="entry name" value="Iwr1"/>
</dbReference>
<comment type="similarity">
    <text evidence="1">Belongs to the IWR1/SLC7A6OS family.</text>
</comment>
<keyword evidence="5" id="KW-1185">Reference proteome</keyword>
<accession>A0A179FXM8</accession>
<feature type="region of interest" description="Disordered" evidence="2">
    <location>
        <begin position="236"/>
        <end position="282"/>
    </location>
</feature>
<feature type="compositionally biased region" description="Acidic residues" evidence="2">
    <location>
        <begin position="330"/>
        <end position="342"/>
    </location>
</feature>
<feature type="compositionally biased region" description="Polar residues" evidence="2">
    <location>
        <begin position="46"/>
        <end position="59"/>
    </location>
</feature>